<proteinExistence type="predicted"/>
<dbReference type="EMBL" id="CP060438">
    <property type="protein sequence ID" value="QPM92491.1"/>
    <property type="molecule type" value="Genomic_DNA"/>
</dbReference>
<name>A0A418SBK7_9RHOB</name>
<dbReference type="Proteomes" id="UP000283786">
    <property type="component" value="Plasmid p111"/>
</dbReference>
<organism evidence="1 2">
    <name type="scientific">Pseudooceanicola algae</name>
    <dbReference type="NCBI Taxonomy" id="1537215"/>
    <lineage>
        <taxon>Bacteria</taxon>
        <taxon>Pseudomonadati</taxon>
        <taxon>Pseudomonadota</taxon>
        <taxon>Alphaproteobacteria</taxon>
        <taxon>Rhodobacterales</taxon>
        <taxon>Paracoccaceae</taxon>
        <taxon>Pseudooceanicola</taxon>
    </lineage>
</organism>
<sequence length="105" mass="11263">MYGTMLSTVTQWQQLALSSAKVMMASSTVIQIRVMQMSLGIMRPEEATRMAFEKVSALAKATEMSGRALAANKGPAEAALAGLEPYARATRANAKRLSRTAARAK</sequence>
<geneLocation type="plasmid" evidence="1 2">
    <name>p111</name>
</geneLocation>
<keyword evidence="1" id="KW-0614">Plasmid</keyword>
<evidence type="ECO:0008006" key="3">
    <source>
        <dbReference type="Google" id="ProtNLM"/>
    </source>
</evidence>
<dbReference type="AlphaFoldDB" id="A0A418SBK7"/>
<gene>
    <name evidence="1" type="ORF">PSAL_037550</name>
</gene>
<evidence type="ECO:0000313" key="2">
    <source>
        <dbReference type="Proteomes" id="UP000283786"/>
    </source>
</evidence>
<protein>
    <recommendedName>
        <fullName evidence="3">Phasin protein</fullName>
    </recommendedName>
</protein>
<reference evidence="1 2" key="1">
    <citation type="submission" date="2020-08" db="EMBL/GenBank/DDBJ databases">
        <title>Genome sequence of Rhodobacteraceae bacterium Lw-13e.</title>
        <authorList>
            <person name="Poehlein A."/>
            <person name="Wolter L."/>
            <person name="Daniel R."/>
            <person name="Brinkhoff T."/>
        </authorList>
    </citation>
    <scope>NUCLEOTIDE SEQUENCE [LARGE SCALE GENOMIC DNA]</scope>
    <source>
        <strain evidence="1 2">Lw-13e</strain>
        <plasmid evidence="1 2">p111</plasmid>
    </source>
</reference>
<accession>A0A418SBK7</accession>
<evidence type="ECO:0000313" key="1">
    <source>
        <dbReference type="EMBL" id="QPM92491.1"/>
    </source>
</evidence>
<keyword evidence="2" id="KW-1185">Reference proteome</keyword>
<dbReference type="KEGG" id="palw:PSAL_037550"/>